<keyword evidence="3" id="KW-1185">Reference proteome</keyword>
<evidence type="ECO:0000256" key="1">
    <source>
        <dbReference type="SAM" id="MobiDB-lite"/>
    </source>
</evidence>
<feature type="region of interest" description="Disordered" evidence="1">
    <location>
        <begin position="36"/>
        <end position="58"/>
    </location>
</feature>
<proteinExistence type="predicted"/>
<evidence type="ECO:0000313" key="2">
    <source>
        <dbReference type="EMBL" id="SFH20822.1"/>
    </source>
</evidence>
<accession>A0A1I2Y5E3</accession>
<gene>
    <name evidence="2" type="ORF">SAMN05660649_04244</name>
</gene>
<evidence type="ECO:0000313" key="3">
    <source>
        <dbReference type="Proteomes" id="UP000199337"/>
    </source>
</evidence>
<dbReference type="STRING" id="341036.SAMN05660649_04244"/>
<dbReference type="Proteomes" id="UP000199337">
    <property type="component" value="Unassembled WGS sequence"/>
</dbReference>
<reference evidence="3" key="1">
    <citation type="submission" date="2016-10" db="EMBL/GenBank/DDBJ databases">
        <authorList>
            <person name="Varghese N."/>
            <person name="Submissions S."/>
        </authorList>
    </citation>
    <scope>NUCLEOTIDE SEQUENCE [LARGE SCALE GENOMIC DNA]</scope>
    <source>
        <strain evidence="3">DSM 17038</strain>
    </source>
</reference>
<dbReference type="EMBL" id="FOOX01000020">
    <property type="protein sequence ID" value="SFH20822.1"/>
    <property type="molecule type" value="Genomic_DNA"/>
</dbReference>
<protein>
    <submittedName>
        <fullName evidence="2">Uncharacterized protein</fullName>
    </submittedName>
</protein>
<feature type="compositionally biased region" description="Basic and acidic residues" evidence="1">
    <location>
        <begin position="39"/>
        <end position="58"/>
    </location>
</feature>
<sequence length="131" mass="14278">MQDACMAWNGSDCRMFAVSGVFTNLAGVQVPVSQPAADTEIKNDPVPKNEGGEKKEKENLVARVTVTEIETTKNGNTRATCQVENGCEKQVVIAKNGVGKALQDGKNKRFEISYNVMKDGIAWFAIKVKEL</sequence>
<name>A0A1I2Y5E3_9FIRM</name>
<organism evidence="2 3">
    <name type="scientific">Desulfotruncus arcticus DSM 17038</name>
    <dbReference type="NCBI Taxonomy" id="1121424"/>
    <lineage>
        <taxon>Bacteria</taxon>
        <taxon>Bacillati</taxon>
        <taxon>Bacillota</taxon>
        <taxon>Clostridia</taxon>
        <taxon>Eubacteriales</taxon>
        <taxon>Desulfallaceae</taxon>
        <taxon>Desulfotruncus</taxon>
    </lineage>
</organism>
<dbReference type="AlphaFoldDB" id="A0A1I2Y5E3"/>